<keyword evidence="2" id="KW-1185">Reference proteome</keyword>
<gene>
    <name evidence="1" type="ORF">LAESUDRAFT_728868</name>
</gene>
<accession>A0A165D052</accession>
<name>A0A165D052_9APHY</name>
<evidence type="ECO:0000313" key="1">
    <source>
        <dbReference type="EMBL" id="KZT03868.1"/>
    </source>
</evidence>
<dbReference type="GeneID" id="63826560"/>
<dbReference type="AlphaFoldDB" id="A0A165D052"/>
<dbReference type="Proteomes" id="UP000076871">
    <property type="component" value="Unassembled WGS sequence"/>
</dbReference>
<dbReference type="EMBL" id="KV427641">
    <property type="protein sequence ID" value="KZT03868.1"/>
    <property type="molecule type" value="Genomic_DNA"/>
</dbReference>
<organism evidence="1 2">
    <name type="scientific">Laetiporus sulphureus 93-53</name>
    <dbReference type="NCBI Taxonomy" id="1314785"/>
    <lineage>
        <taxon>Eukaryota</taxon>
        <taxon>Fungi</taxon>
        <taxon>Dikarya</taxon>
        <taxon>Basidiomycota</taxon>
        <taxon>Agaricomycotina</taxon>
        <taxon>Agaricomycetes</taxon>
        <taxon>Polyporales</taxon>
        <taxon>Laetiporus</taxon>
    </lineage>
</organism>
<sequence length="72" mass="7775">MSSLGVSTAYVRCCALACILAALCIAAAAHSMRLRLRRCRKVRTTAGVIQSHACRREGALGSRVQRNTRTLS</sequence>
<dbReference type="InParanoid" id="A0A165D052"/>
<evidence type="ECO:0000313" key="2">
    <source>
        <dbReference type="Proteomes" id="UP000076871"/>
    </source>
</evidence>
<reference evidence="1 2" key="1">
    <citation type="journal article" date="2016" name="Mol. Biol. Evol.">
        <title>Comparative Genomics of Early-Diverging Mushroom-Forming Fungi Provides Insights into the Origins of Lignocellulose Decay Capabilities.</title>
        <authorList>
            <person name="Nagy L.G."/>
            <person name="Riley R."/>
            <person name="Tritt A."/>
            <person name="Adam C."/>
            <person name="Daum C."/>
            <person name="Floudas D."/>
            <person name="Sun H."/>
            <person name="Yadav J.S."/>
            <person name="Pangilinan J."/>
            <person name="Larsson K.H."/>
            <person name="Matsuura K."/>
            <person name="Barry K."/>
            <person name="Labutti K."/>
            <person name="Kuo R."/>
            <person name="Ohm R.A."/>
            <person name="Bhattacharya S.S."/>
            <person name="Shirouzu T."/>
            <person name="Yoshinaga Y."/>
            <person name="Martin F.M."/>
            <person name="Grigoriev I.V."/>
            <person name="Hibbett D.S."/>
        </authorList>
    </citation>
    <scope>NUCLEOTIDE SEQUENCE [LARGE SCALE GENOMIC DNA]</scope>
    <source>
        <strain evidence="1 2">93-53</strain>
    </source>
</reference>
<dbReference type="RefSeq" id="XP_040761608.1">
    <property type="nucleotide sequence ID" value="XM_040909531.1"/>
</dbReference>
<proteinExistence type="predicted"/>
<protein>
    <submittedName>
        <fullName evidence="1">Uncharacterized protein</fullName>
    </submittedName>
</protein>